<accession>A0A9D1RHD7</accession>
<reference evidence="3" key="1">
    <citation type="journal article" date="2021" name="PeerJ">
        <title>Extensive microbial diversity within the chicken gut microbiome revealed by metagenomics and culture.</title>
        <authorList>
            <person name="Gilroy R."/>
            <person name="Ravi A."/>
            <person name="Getino M."/>
            <person name="Pursley I."/>
            <person name="Horton D.L."/>
            <person name="Alikhan N.F."/>
            <person name="Baker D."/>
            <person name="Gharbi K."/>
            <person name="Hall N."/>
            <person name="Watson M."/>
            <person name="Adriaenssens E.M."/>
            <person name="Foster-Nyarko E."/>
            <person name="Jarju S."/>
            <person name="Secka A."/>
            <person name="Antonio M."/>
            <person name="Oren A."/>
            <person name="Chaudhuri R.R."/>
            <person name="La Ragione R."/>
            <person name="Hildebrand F."/>
            <person name="Pallen M.J."/>
        </authorList>
    </citation>
    <scope>NUCLEOTIDE SEQUENCE</scope>
    <source>
        <strain evidence="3">Gambia16-930</strain>
    </source>
</reference>
<dbReference type="InterPro" id="IPR050361">
    <property type="entry name" value="MPP/UQCRC_Complex"/>
</dbReference>
<evidence type="ECO:0000259" key="2">
    <source>
        <dbReference type="Pfam" id="PF05193"/>
    </source>
</evidence>
<dbReference type="SUPFAM" id="SSF63411">
    <property type="entry name" value="LuxS/MPP-like metallohydrolase"/>
    <property type="match status" value="2"/>
</dbReference>
<dbReference type="Gene3D" id="3.30.830.10">
    <property type="entry name" value="Metalloenzyme, LuxS/M16 peptidase-like"/>
    <property type="match status" value="2"/>
</dbReference>
<feature type="coiled-coil region" evidence="1">
    <location>
        <begin position="327"/>
        <end position="354"/>
    </location>
</feature>
<reference evidence="3" key="2">
    <citation type="submission" date="2021-04" db="EMBL/GenBank/DDBJ databases">
        <authorList>
            <person name="Gilroy R."/>
        </authorList>
    </citation>
    <scope>NUCLEOTIDE SEQUENCE</scope>
    <source>
        <strain evidence="3">Gambia16-930</strain>
    </source>
</reference>
<sequence length="432" mass="49401">MDLNALPELLDLPFDFETRPSDVIRFSNGVEVHCFSDTASDCLRLEFLFMNAGNIHQNKLLTALTSVTLITEGTRCLSALDVADRLDYYGVFVEKNVYREFSSVVFHCLKKYIGELLPLIEQIIKYPEYDKEELAVHIAKGRQKTELNDKKTSTIAMKAFYRSVFPDGHPFSSFAQKEDWDALTRQDLLSFSRQFYSTSQCEIILAGDCSDELIRSLELHFGESSWGEASSPLLRDYDAKVLLPVKTEFVNKQDASQSSIMVGKPCINHLHGDFFKLKVLVCLFGGYFGSRLMTNIREEKAYTYGISADIKTNRRFGVLSILADVKLDKAEETLKEIDFEIERLQNELADEEELRNVKNYLLGDCLRALDGVTEVADRFSYLKGTGCSLSYFQRLAQETKRVSAEELRLMARKYLDKDEMYRVIVGKFSQNN</sequence>
<dbReference type="Pfam" id="PF05193">
    <property type="entry name" value="Peptidase_M16_C"/>
    <property type="match status" value="1"/>
</dbReference>
<dbReference type="PANTHER" id="PTHR11851:SF224">
    <property type="entry name" value="PROCESSING PROTEASE"/>
    <property type="match status" value="1"/>
</dbReference>
<dbReference type="GO" id="GO:0046872">
    <property type="term" value="F:metal ion binding"/>
    <property type="evidence" value="ECO:0007669"/>
    <property type="project" value="InterPro"/>
</dbReference>
<keyword evidence="1" id="KW-0175">Coiled coil</keyword>
<evidence type="ECO:0000313" key="4">
    <source>
        <dbReference type="Proteomes" id="UP000824267"/>
    </source>
</evidence>
<evidence type="ECO:0000256" key="1">
    <source>
        <dbReference type="SAM" id="Coils"/>
    </source>
</evidence>
<protein>
    <submittedName>
        <fullName evidence="3">Insulinase family protein</fullName>
    </submittedName>
</protein>
<dbReference type="InterPro" id="IPR007863">
    <property type="entry name" value="Peptidase_M16_C"/>
</dbReference>
<gene>
    <name evidence="3" type="ORF">IAC47_04335</name>
</gene>
<dbReference type="PANTHER" id="PTHR11851">
    <property type="entry name" value="METALLOPROTEASE"/>
    <property type="match status" value="1"/>
</dbReference>
<evidence type="ECO:0000313" key="3">
    <source>
        <dbReference type="EMBL" id="HIW87485.1"/>
    </source>
</evidence>
<dbReference type="InterPro" id="IPR011249">
    <property type="entry name" value="Metalloenz_LuxS/M16"/>
</dbReference>
<dbReference type="Proteomes" id="UP000824267">
    <property type="component" value="Unassembled WGS sequence"/>
</dbReference>
<proteinExistence type="predicted"/>
<dbReference type="AlphaFoldDB" id="A0A9D1RHD7"/>
<feature type="domain" description="Peptidase M16 C-terminal" evidence="2">
    <location>
        <begin position="183"/>
        <end position="360"/>
    </location>
</feature>
<name>A0A9D1RHD7_9BACT</name>
<dbReference type="EMBL" id="DXGG01000137">
    <property type="protein sequence ID" value="HIW87485.1"/>
    <property type="molecule type" value="Genomic_DNA"/>
</dbReference>
<organism evidence="3 4">
    <name type="scientific">Candidatus Onthomorpha intestinigallinarum</name>
    <dbReference type="NCBI Taxonomy" id="2840880"/>
    <lineage>
        <taxon>Bacteria</taxon>
        <taxon>Pseudomonadati</taxon>
        <taxon>Bacteroidota</taxon>
        <taxon>Bacteroidia</taxon>
        <taxon>Bacteroidales</taxon>
        <taxon>Candidatus Onthomorpha</taxon>
    </lineage>
</organism>
<comment type="caution">
    <text evidence="3">The sequence shown here is derived from an EMBL/GenBank/DDBJ whole genome shotgun (WGS) entry which is preliminary data.</text>
</comment>